<dbReference type="PROSITE" id="PS51999">
    <property type="entry name" value="ZF_GRF"/>
    <property type="match status" value="2"/>
</dbReference>
<feature type="compositionally biased region" description="Low complexity" evidence="5">
    <location>
        <begin position="101"/>
        <end position="113"/>
    </location>
</feature>
<organism evidence="8 9">
    <name type="scientific">Oedothorax gibbosus</name>
    <dbReference type="NCBI Taxonomy" id="931172"/>
    <lineage>
        <taxon>Eukaryota</taxon>
        <taxon>Metazoa</taxon>
        <taxon>Ecdysozoa</taxon>
        <taxon>Arthropoda</taxon>
        <taxon>Chelicerata</taxon>
        <taxon>Arachnida</taxon>
        <taxon>Araneae</taxon>
        <taxon>Araneomorphae</taxon>
        <taxon>Entelegynae</taxon>
        <taxon>Araneoidea</taxon>
        <taxon>Linyphiidae</taxon>
        <taxon>Erigoninae</taxon>
        <taxon>Oedothorax</taxon>
    </lineage>
</organism>
<dbReference type="InterPro" id="IPR013498">
    <property type="entry name" value="Topo_IA_Znf"/>
</dbReference>
<keyword evidence="9" id="KW-1185">Reference proteome</keyword>
<evidence type="ECO:0008006" key="10">
    <source>
        <dbReference type="Google" id="ProtNLM"/>
    </source>
</evidence>
<keyword evidence="2 4" id="KW-0863">Zinc-finger</keyword>
<feature type="region of interest" description="Disordered" evidence="5">
    <location>
        <begin position="241"/>
        <end position="277"/>
    </location>
</feature>
<feature type="domain" description="GRF-type" evidence="7">
    <location>
        <begin position="197"/>
        <end position="239"/>
    </location>
</feature>
<gene>
    <name evidence="8" type="ORF">JTE90_027998</name>
</gene>
<sequence length="394" mass="42860">MKCPKCQSGDITIKTKRDNRGFFLGCLSFPDCNATLWLPDSLEQISVIEEQCQECLPRVVKKVKLKFKPGSMRPFYPDLLECCLGGCDTELLDILGARPITSAGNSSTSSNTTRQPPTRNASSDSGYESANHSISRRNNSTNNTSSAFPLRSQSTSGVGNAPRQSISSSGQQFPRNPFRPVPDQDNRPSAPSDDVVCNCNKKAIILTTRKEGQNQGRQFYKCPEPAGIQCDFFLWKDEENSHSTSTNIQTQPQNNFNARPQNNFPPSRLSSNSDQNENSNGTVMCRCGEAAPLLTVRKEGPNKGKKFYGCSQGMGTGCGFFQWAEEDSSSADLFPGPAARGFDRNSAGPSHGRFGGSSKKRPAADSGGSANKQQRKCGICGEAGHNRRVCPQSR</sequence>
<feature type="region of interest" description="Disordered" evidence="5">
    <location>
        <begin position="100"/>
        <end position="195"/>
    </location>
</feature>
<evidence type="ECO:0000259" key="6">
    <source>
        <dbReference type="PROSITE" id="PS50158"/>
    </source>
</evidence>
<feature type="domain" description="GRF-type" evidence="7">
    <location>
        <begin position="285"/>
        <end position="327"/>
    </location>
</feature>
<evidence type="ECO:0000256" key="2">
    <source>
        <dbReference type="ARBA" id="ARBA00022771"/>
    </source>
</evidence>
<reference evidence="8 9" key="1">
    <citation type="journal article" date="2022" name="Nat. Ecol. Evol.">
        <title>A masculinizing supergene underlies an exaggerated male reproductive morph in a spider.</title>
        <authorList>
            <person name="Hendrickx F."/>
            <person name="De Corte Z."/>
            <person name="Sonet G."/>
            <person name="Van Belleghem S.M."/>
            <person name="Kostlbacher S."/>
            <person name="Vangestel C."/>
        </authorList>
    </citation>
    <scope>NUCLEOTIDE SEQUENCE [LARGE SCALE GENOMIC DNA]</scope>
    <source>
        <strain evidence="8">W744_W776</strain>
    </source>
</reference>
<accession>A0AAV6VF99</accession>
<feature type="region of interest" description="Disordered" evidence="5">
    <location>
        <begin position="331"/>
        <end position="375"/>
    </location>
</feature>
<dbReference type="Pfam" id="PF01396">
    <property type="entry name" value="Zn_ribbon_Top1"/>
    <property type="match status" value="1"/>
</dbReference>
<dbReference type="EMBL" id="JAFNEN010000100">
    <property type="protein sequence ID" value="KAG8194683.1"/>
    <property type="molecule type" value="Genomic_DNA"/>
</dbReference>
<dbReference type="PANTHER" id="PTHR33680:SF1">
    <property type="entry name" value="OS05G0489500 PROTEIN"/>
    <property type="match status" value="1"/>
</dbReference>
<keyword evidence="3" id="KW-0862">Zinc</keyword>
<dbReference type="Gene3D" id="3.30.65.10">
    <property type="entry name" value="Bacterial Topoisomerase I, domain 1"/>
    <property type="match status" value="1"/>
</dbReference>
<evidence type="ECO:0000256" key="1">
    <source>
        <dbReference type="ARBA" id="ARBA00022723"/>
    </source>
</evidence>
<protein>
    <recommendedName>
        <fullName evidence="10">DNA topoisomerase</fullName>
    </recommendedName>
</protein>
<feature type="compositionally biased region" description="Polar residues" evidence="5">
    <location>
        <begin position="114"/>
        <end position="133"/>
    </location>
</feature>
<dbReference type="PANTHER" id="PTHR33680">
    <property type="entry name" value="OS07G0190500 PROTEIN"/>
    <property type="match status" value="1"/>
</dbReference>
<dbReference type="InterPro" id="IPR010666">
    <property type="entry name" value="Znf_GRF"/>
</dbReference>
<dbReference type="GO" id="GO:0003677">
    <property type="term" value="F:DNA binding"/>
    <property type="evidence" value="ECO:0007669"/>
    <property type="project" value="InterPro"/>
</dbReference>
<dbReference type="AlphaFoldDB" id="A0AAV6VF99"/>
<dbReference type="SUPFAM" id="SSF57756">
    <property type="entry name" value="Retrovirus zinc finger-like domains"/>
    <property type="match status" value="1"/>
</dbReference>
<evidence type="ECO:0000259" key="7">
    <source>
        <dbReference type="PROSITE" id="PS51999"/>
    </source>
</evidence>
<feature type="domain" description="CCHC-type" evidence="6">
    <location>
        <begin position="375"/>
        <end position="392"/>
    </location>
</feature>
<dbReference type="GO" id="GO:0008270">
    <property type="term" value="F:zinc ion binding"/>
    <property type="evidence" value="ECO:0007669"/>
    <property type="project" value="UniProtKB-KW"/>
</dbReference>
<feature type="compositionally biased region" description="Polar residues" evidence="5">
    <location>
        <begin position="151"/>
        <end position="174"/>
    </location>
</feature>
<dbReference type="GO" id="GO:0003916">
    <property type="term" value="F:DNA topoisomerase activity"/>
    <property type="evidence" value="ECO:0007669"/>
    <property type="project" value="InterPro"/>
</dbReference>
<comment type="caution">
    <text evidence="8">The sequence shown here is derived from an EMBL/GenBank/DDBJ whole genome shotgun (WGS) entry which is preliminary data.</text>
</comment>
<feature type="compositionally biased region" description="Polar residues" evidence="5">
    <location>
        <begin position="242"/>
        <end position="277"/>
    </location>
</feature>
<evidence type="ECO:0000313" key="9">
    <source>
        <dbReference type="Proteomes" id="UP000827092"/>
    </source>
</evidence>
<dbReference type="Pfam" id="PF06839">
    <property type="entry name" value="Zn_ribbon_GRF"/>
    <property type="match status" value="2"/>
</dbReference>
<dbReference type="InterPro" id="IPR001878">
    <property type="entry name" value="Znf_CCHC"/>
</dbReference>
<proteinExistence type="predicted"/>
<dbReference type="GO" id="GO:0005694">
    <property type="term" value="C:chromosome"/>
    <property type="evidence" value="ECO:0007669"/>
    <property type="project" value="InterPro"/>
</dbReference>
<evidence type="ECO:0000313" key="8">
    <source>
        <dbReference type="EMBL" id="KAG8194683.1"/>
    </source>
</evidence>
<dbReference type="PROSITE" id="PS50158">
    <property type="entry name" value="ZF_CCHC"/>
    <property type="match status" value="1"/>
</dbReference>
<dbReference type="Proteomes" id="UP000827092">
    <property type="component" value="Unassembled WGS sequence"/>
</dbReference>
<evidence type="ECO:0000256" key="5">
    <source>
        <dbReference type="SAM" id="MobiDB-lite"/>
    </source>
</evidence>
<keyword evidence="1" id="KW-0479">Metal-binding</keyword>
<feature type="compositionally biased region" description="Low complexity" evidence="5">
    <location>
        <begin position="136"/>
        <end position="146"/>
    </location>
</feature>
<dbReference type="InterPro" id="IPR036875">
    <property type="entry name" value="Znf_CCHC_sf"/>
</dbReference>
<dbReference type="GO" id="GO:0006265">
    <property type="term" value="P:DNA topological change"/>
    <property type="evidence" value="ECO:0007669"/>
    <property type="project" value="InterPro"/>
</dbReference>
<name>A0AAV6VF99_9ARAC</name>
<evidence type="ECO:0000256" key="3">
    <source>
        <dbReference type="ARBA" id="ARBA00022833"/>
    </source>
</evidence>
<evidence type="ECO:0000256" key="4">
    <source>
        <dbReference type="PROSITE-ProRule" id="PRU00047"/>
    </source>
</evidence>